<feature type="transmembrane region" description="Helical" evidence="7">
    <location>
        <begin position="81"/>
        <end position="103"/>
    </location>
</feature>
<evidence type="ECO:0000256" key="5">
    <source>
        <dbReference type="ARBA" id="ARBA00022989"/>
    </source>
</evidence>
<keyword evidence="4 7" id="KW-0812">Transmembrane</keyword>
<dbReference type="InterPro" id="IPR050833">
    <property type="entry name" value="Poly_Biosynth_Transport"/>
</dbReference>
<feature type="transmembrane region" description="Helical" evidence="7">
    <location>
        <begin position="356"/>
        <end position="375"/>
    </location>
</feature>
<feature type="transmembrane region" description="Helical" evidence="7">
    <location>
        <begin position="418"/>
        <end position="437"/>
    </location>
</feature>
<dbReference type="RefSeq" id="WP_320182337.1">
    <property type="nucleotide sequence ID" value="NZ_CP138332.1"/>
</dbReference>
<keyword evidence="3" id="KW-1003">Cell membrane</keyword>
<comment type="subcellular location">
    <subcellularLocation>
        <location evidence="1">Cell membrane</location>
        <topology evidence="1">Multi-pass membrane protein</topology>
    </subcellularLocation>
</comment>
<reference evidence="9" key="1">
    <citation type="journal article" date="2019" name="Int. J. Syst. Evol. Microbiol.">
        <title>The Global Catalogue of Microorganisms (GCM) 10K type strain sequencing project: providing services to taxonomists for standard genome sequencing and annotation.</title>
        <authorList>
            <consortium name="The Broad Institute Genomics Platform"/>
            <consortium name="The Broad Institute Genome Sequencing Center for Infectious Disease"/>
            <person name="Wu L."/>
            <person name="Ma J."/>
        </authorList>
    </citation>
    <scope>NUCLEOTIDE SEQUENCE [LARGE SCALE GENOMIC DNA]</scope>
    <source>
        <strain evidence="9">KCTC 22814</strain>
    </source>
</reference>
<accession>A0ABW6BDQ7</accession>
<proteinExistence type="inferred from homology"/>
<keyword evidence="6 7" id="KW-0472">Membrane</keyword>
<protein>
    <submittedName>
        <fullName evidence="8">Lipopolysaccharide biosynthesis protein</fullName>
    </submittedName>
</protein>
<comment type="similarity">
    <text evidence="2">Belongs to the polysaccharide synthase family.</text>
</comment>
<gene>
    <name evidence="8" type="ORF">ACFS7Y_04510</name>
</gene>
<feature type="transmembrane region" description="Helical" evidence="7">
    <location>
        <begin position="147"/>
        <end position="166"/>
    </location>
</feature>
<feature type="transmembrane region" description="Helical" evidence="7">
    <location>
        <begin position="172"/>
        <end position="193"/>
    </location>
</feature>
<feature type="transmembrane region" description="Helical" evidence="7">
    <location>
        <begin position="293"/>
        <end position="317"/>
    </location>
</feature>
<feature type="transmembrane region" description="Helical" evidence="7">
    <location>
        <begin position="323"/>
        <end position="344"/>
    </location>
</feature>
<keyword evidence="5 7" id="KW-1133">Transmembrane helix</keyword>
<evidence type="ECO:0000256" key="6">
    <source>
        <dbReference type="ARBA" id="ARBA00023136"/>
    </source>
</evidence>
<dbReference type="PANTHER" id="PTHR30250:SF10">
    <property type="entry name" value="LIPOPOLYSACCHARIDE BIOSYNTHESIS PROTEIN WZXC"/>
    <property type="match status" value="1"/>
</dbReference>
<organism evidence="8 9">
    <name type="scientific">Sphingobacterium bambusae</name>
    <dbReference type="NCBI Taxonomy" id="662858"/>
    <lineage>
        <taxon>Bacteria</taxon>
        <taxon>Pseudomonadati</taxon>
        <taxon>Bacteroidota</taxon>
        <taxon>Sphingobacteriia</taxon>
        <taxon>Sphingobacteriales</taxon>
        <taxon>Sphingobacteriaceae</taxon>
        <taxon>Sphingobacterium</taxon>
    </lineage>
</organism>
<evidence type="ECO:0000256" key="7">
    <source>
        <dbReference type="SAM" id="Phobius"/>
    </source>
</evidence>
<evidence type="ECO:0000256" key="1">
    <source>
        <dbReference type="ARBA" id="ARBA00004651"/>
    </source>
</evidence>
<dbReference type="Pfam" id="PF13440">
    <property type="entry name" value="Polysacc_synt_3"/>
    <property type="match status" value="1"/>
</dbReference>
<keyword evidence="9" id="KW-1185">Reference proteome</keyword>
<dbReference type="Proteomes" id="UP001597525">
    <property type="component" value="Unassembled WGS sequence"/>
</dbReference>
<evidence type="ECO:0000256" key="3">
    <source>
        <dbReference type="ARBA" id="ARBA00022475"/>
    </source>
</evidence>
<feature type="transmembrane region" description="Helical" evidence="7">
    <location>
        <begin position="115"/>
        <end position="135"/>
    </location>
</feature>
<evidence type="ECO:0000256" key="4">
    <source>
        <dbReference type="ARBA" id="ARBA00022692"/>
    </source>
</evidence>
<dbReference type="PANTHER" id="PTHR30250">
    <property type="entry name" value="PST FAMILY PREDICTED COLANIC ACID TRANSPORTER"/>
    <property type="match status" value="1"/>
</dbReference>
<dbReference type="CDD" id="cd13127">
    <property type="entry name" value="MATE_tuaB_like"/>
    <property type="match status" value="1"/>
</dbReference>
<name>A0ABW6BDQ7_9SPHI</name>
<dbReference type="EMBL" id="JBHUPB010000004">
    <property type="protein sequence ID" value="MFD2966634.1"/>
    <property type="molecule type" value="Genomic_DNA"/>
</dbReference>
<comment type="caution">
    <text evidence="8">The sequence shown here is derived from an EMBL/GenBank/DDBJ whole genome shotgun (WGS) entry which is preliminary data.</text>
</comment>
<feature type="transmembrane region" description="Helical" evidence="7">
    <location>
        <begin position="443"/>
        <end position="460"/>
    </location>
</feature>
<evidence type="ECO:0000313" key="8">
    <source>
        <dbReference type="EMBL" id="MFD2966634.1"/>
    </source>
</evidence>
<feature type="transmembrane region" description="Helical" evidence="7">
    <location>
        <begin position="45"/>
        <end position="69"/>
    </location>
</feature>
<evidence type="ECO:0000256" key="2">
    <source>
        <dbReference type="ARBA" id="ARBA00007430"/>
    </source>
</evidence>
<feature type="transmembrane region" description="Helical" evidence="7">
    <location>
        <begin position="381"/>
        <end position="406"/>
    </location>
</feature>
<feature type="transmembrane region" description="Helical" evidence="7">
    <location>
        <begin position="21"/>
        <end position="39"/>
    </location>
</feature>
<evidence type="ECO:0000313" key="9">
    <source>
        <dbReference type="Proteomes" id="UP001597525"/>
    </source>
</evidence>
<sequence>MSENAKQNTLKGLFWNTIDRFGFQLVATIVGIITARALSPDDFGVMTALAIFTTIATTFVDSGLATSLVRSPEVDERDYSSMFVFNLVVSISLYGILFFTAPYIERFNGIEGLTIYARVLFLQLIIHSMGIVQYVKLLKKFAFKETARINVLAVVFSGSSVIVLAMTGFGVWAILLQSLLYSSFRTIMLWIWGDWRLDLSFSRKVLRRHLQFSLSFMAGSMLRKVFSDSYYAFIVKHFPLRQAGFYFQANKWGETSNLMISSIIQGTTLSTLAPIQNDYPRFLNACRKSMKTLGFILFPVSLLAVAVARPAFVFFLTDTWENSIPYFQLLCFGGIFISLTDLNVNFLNIKGKSTYTLWLELIKIILAVGLLIATYKQGILAIIYGQIAVRLIFFVVSAILSGKIYGYSFMLQMKDLSGTFLSSLLAFVGAFFFAYYFVDLPELLLLALQTILFAGIYLLCSQLSKNEIWIELLQMLKSKLAKQ</sequence>